<reference evidence="1" key="1">
    <citation type="journal article" date="2020" name="Nature">
        <title>Giant virus diversity and host interactions through global metagenomics.</title>
        <authorList>
            <person name="Schulz F."/>
            <person name="Roux S."/>
            <person name="Paez-Espino D."/>
            <person name="Jungbluth S."/>
            <person name="Walsh D.A."/>
            <person name="Denef V.J."/>
            <person name="McMahon K.D."/>
            <person name="Konstantinidis K.T."/>
            <person name="Eloe-Fadrosh E.A."/>
            <person name="Kyrpides N.C."/>
            <person name="Woyke T."/>
        </authorList>
    </citation>
    <scope>NUCLEOTIDE SEQUENCE</scope>
    <source>
        <strain evidence="1">GVMAG-S-1035124-57</strain>
    </source>
</reference>
<sequence length="38" mass="4124">MKNKMWDVPKTPNLVFGKSLSPFSGGATVRNAPFGSKK</sequence>
<dbReference type="AlphaFoldDB" id="A0A6C0M480"/>
<name>A0A6C0M480_9ZZZZ</name>
<dbReference type="EMBL" id="MN740633">
    <property type="protein sequence ID" value="QHU36262.1"/>
    <property type="molecule type" value="Genomic_DNA"/>
</dbReference>
<protein>
    <submittedName>
        <fullName evidence="1">Uncharacterized protein</fullName>
    </submittedName>
</protein>
<proteinExistence type="predicted"/>
<evidence type="ECO:0000313" key="1">
    <source>
        <dbReference type="EMBL" id="QHU36262.1"/>
    </source>
</evidence>
<organism evidence="1">
    <name type="scientific">viral metagenome</name>
    <dbReference type="NCBI Taxonomy" id="1070528"/>
    <lineage>
        <taxon>unclassified sequences</taxon>
        <taxon>metagenomes</taxon>
        <taxon>organismal metagenomes</taxon>
    </lineage>
</organism>
<accession>A0A6C0M480</accession>